<dbReference type="Proteomes" id="UP000668403">
    <property type="component" value="Unassembled WGS sequence"/>
</dbReference>
<dbReference type="InterPro" id="IPR003770">
    <property type="entry name" value="MLTG-like"/>
</dbReference>
<evidence type="ECO:0000256" key="4">
    <source>
        <dbReference type="ARBA" id="ARBA00023136"/>
    </source>
</evidence>
<keyword evidence="4 7" id="KW-0472">Membrane</keyword>
<protein>
    <recommendedName>
        <fullName evidence="7">Endolytic murein transglycosylase</fullName>
        <ecNumber evidence="7">4.2.2.29</ecNumber>
    </recommendedName>
    <alternativeName>
        <fullName evidence="7">Peptidoglycan lytic transglycosylase</fullName>
    </alternativeName>
    <alternativeName>
        <fullName evidence="7">Peptidoglycan polymerization terminase</fullName>
    </alternativeName>
</protein>
<dbReference type="Gene3D" id="3.30.1490.480">
    <property type="entry name" value="Endolytic murein transglycosylase"/>
    <property type="match status" value="1"/>
</dbReference>
<reference evidence="8" key="1">
    <citation type="submission" date="2021-03" db="EMBL/GenBank/DDBJ databases">
        <title>Leucobacter chromiisoli sp. nov., isolated from chromium-containing soil of chemical plant.</title>
        <authorList>
            <person name="Xu Z."/>
        </authorList>
    </citation>
    <scope>NUCLEOTIDE SEQUENCE</scope>
    <source>
        <strain evidence="8">K 70/01</strain>
    </source>
</reference>
<dbReference type="EMBL" id="JAGFBF010000005">
    <property type="protein sequence ID" value="MBO2990148.1"/>
    <property type="molecule type" value="Genomic_DNA"/>
</dbReference>
<dbReference type="GO" id="GO:0005886">
    <property type="term" value="C:plasma membrane"/>
    <property type="evidence" value="ECO:0007669"/>
    <property type="project" value="UniProtKB-UniRule"/>
</dbReference>
<comment type="catalytic activity">
    <reaction evidence="7">
        <text>a peptidoglycan chain = a peptidoglycan chain with N-acetyl-1,6-anhydromuramyl-[peptide] at the reducing end + a peptidoglycan chain with N-acetylglucosamine at the non-reducing end.</text>
        <dbReference type="EC" id="4.2.2.29"/>
    </reaction>
</comment>
<keyword evidence="6 7" id="KW-0961">Cell wall biogenesis/degradation</keyword>
<comment type="similarity">
    <text evidence="7">Belongs to the transglycosylase MltG family.</text>
</comment>
<dbReference type="Pfam" id="PF02618">
    <property type="entry name" value="YceG"/>
    <property type="match status" value="1"/>
</dbReference>
<comment type="caution">
    <text evidence="8">The sequence shown here is derived from an EMBL/GenBank/DDBJ whole genome shotgun (WGS) entry which is preliminary data.</text>
</comment>
<keyword evidence="2 7" id="KW-0812">Transmembrane</keyword>
<evidence type="ECO:0000256" key="7">
    <source>
        <dbReference type="HAMAP-Rule" id="MF_02065"/>
    </source>
</evidence>
<dbReference type="CDD" id="cd08010">
    <property type="entry name" value="MltG_like"/>
    <property type="match status" value="1"/>
</dbReference>
<evidence type="ECO:0000256" key="1">
    <source>
        <dbReference type="ARBA" id="ARBA00022475"/>
    </source>
</evidence>
<dbReference type="HAMAP" id="MF_02065">
    <property type="entry name" value="MltG"/>
    <property type="match status" value="1"/>
</dbReference>
<dbReference type="PANTHER" id="PTHR30518">
    <property type="entry name" value="ENDOLYTIC MUREIN TRANSGLYCOSYLASE"/>
    <property type="match status" value="1"/>
</dbReference>
<evidence type="ECO:0000313" key="8">
    <source>
        <dbReference type="EMBL" id="MBO2990148.1"/>
    </source>
</evidence>
<keyword evidence="9" id="KW-1185">Reference proteome</keyword>
<dbReference type="Gene3D" id="3.30.160.60">
    <property type="entry name" value="Classic Zinc Finger"/>
    <property type="match status" value="1"/>
</dbReference>
<dbReference type="AlphaFoldDB" id="A0A939TN49"/>
<comment type="function">
    <text evidence="7">Functions as a peptidoglycan terminase that cleaves nascent peptidoglycan strands endolytically to terminate their elongation.</text>
</comment>
<organism evidence="8 9">
    <name type="scientific">Leucobacter tardus</name>
    <dbReference type="NCBI Taxonomy" id="501483"/>
    <lineage>
        <taxon>Bacteria</taxon>
        <taxon>Bacillati</taxon>
        <taxon>Actinomycetota</taxon>
        <taxon>Actinomycetes</taxon>
        <taxon>Micrococcales</taxon>
        <taxon>Microbacteriaceae</taxon>
        <taxon>Leucobacter</taxon>
    </lineage>
</organism>
<keyword evidence="1 7" id="KW-1003">Cell membrane</keyword>
<sequence length="364" mass="39565">MNRRAQRDRRQTRNRLLISLGVAVVLLGGLAAAGGYLWSHYGSQVSLALGWTSNDYEGEGSGEVVVVIQEGEIGQDIAATLEDHDVVKTSDAFYSLLLERPTVEFQPGAYQLREQMSSAAALDALQDPENRVPLTVTIPEGFTVEQTLERISTSIDMPLEDLQAAAEDPAAFSLPSGVDSLEGWLFPATYEFELDTTPTEAIQRLVDEQRAVLDSLDVAVDDRERVLNIAAMVQKESGIADDFGKVSRVIANRLDDGMRLQMDSTAQYGMGEHSDGSVWSTDEALQDDNPWNTYVHTGLPEGPISNPGRAAIEAALQPTKGDWMYFVVSPGGTGASTFSVTAAEHEQAVAEYREWCDTTPDSGC</sequence>
<gene>
    <name evidence="7 8" type="primary">mltG</name>
    <name evidence="8" type="ORF">J4H85_09120</name>
</gene>
<accession>A0A939TN49</accession>
<evidence type="ECO:0000313" key="9">
    <source>
        <dbReference type="Proteomes" id="UP000668403"/>
    </source>
</evidence>
<feature type="site" description="Important for catalytic activity" evidence="7">
    <location>
        <position position="236"/>
    </location>
</feature>
<dbReference type="PANTHER" id="PTHR30518:SF2">
    <property type="entry name" value="ENDOLYTIC MUREIN TRANSGLYCOSYLASE"/>
    <property type="match status" value="1"/>
</dbReference>
<proteinExistence type="inferred from homology"/>
<evidence type="ECO:0000256" key="6">
    <source>
        <dbReference type="ARBA" id="ARBA00023316"/>
    </source>
</evidence>
<dbReference type="GO" id="GO:0009252">
    <property type="term" value="P:peptidoglycan biosynthetic process"/>
    <property type="evidence" value="ECO:0007669"/>
    <property type="project" value="UniProtKB-UniRule"/>
</dbReference>
<dbReference type="GO" id="GO:0071555">
    <property type="term" value="P:cell wall organization"/>
    <property type="evidence" value="ECO:0007669"/>
    <property type="project" value="UniProtKB-KW"/>
</dbReference>
<name>A0A939TN49_9MICO</name>
<dbReference type="RefSeq" id="WP_208238900.1">
    <property type="nucleotide sequence ID" value="NZ_BAAAQU010000002.1"/>
</dbReference>
<dbReference type="GO" id="GO:0008932">
    <property type="term" value="F:lytic endotransglycosylase activity"/>
    <property type="evidence" value="ECO:0007669"/>
    <property type="project" value="UniProtKB-UniRule"/>
</dbReference>
<evidence type="ECO:0000256" key="5">
    <source>
        <dbReference type="ARBA" id="ARBA00023239"/>
    </source>
</evidence>
<keyword evidence="5 7" id="KW-0456">Lyase</keyword>
<evidence type="ECO:0000256" key="3">
    <source>
        <dbReference type="ARBA" id="ARBA00022989"/>
    </source>
</evidence>
<dbReference type="EC" id="4.2.2.29" evidence="7"/>
<dbReference type="NCBIfam" id="TIGR00247">
    <property type="entry name" value="endolytic transglycosylase MltG"/>
    <property type="match status" value="1"/>
</dbReference>
<keyword evidence="3 7" id="KW-1133">Transmembrane helix</keyword>
<evidence type="ECO:0000256" key="2">
    <source>
        <dbReference type="ARBA" id="ARBA00022692"/>
    </source>
</evidence>